<dbReference type="PANTHER" id="PTHR21505:SF12">
    <property type="entry name" value="MADF DOMAIN-CONTAINING PROTEIN-RELATED"/>
    <property type="match status" value="1"/>
</dbReference>
<dbReference type="InterPro" id="IPR006578">
    <property type="entry name" value="MADF-dom"/>
</dbReference>
<reference evidence="2" key="1">
    <citation type="journal article" date="2016" name="Insect Biochem. Mol. Biol.">
        <title>Multifaceted biological insights from a draft genome sequence of the tobacco hornworm moth, Manduca sexta.</title>
        <authorList>
            <person name="Kanost M.R."/>
            <person name="Arrese E.L."/>
            <person name="Cao X."/>
            <person name="Chen Y.R."/>
            <person name="Chellapilla S."/>
            <person name="Goldsmith M.R."/>
            <person name="Grosse-Wilde E."/>
            <person name="Heckel D.G."/>
            <person name="Herndon N."/>
            <person name="Jiang H."/>
            <person name="Papanicolaou A."/>
            <person name="Qu J."/>
            <person name="Soulages J.L."/>
            <person name="Vogel H."/>
            <person name="Walters J."/>
            <person name="Waterhouse R.M."/>
            <person name="Ahn S.J."/>
            <person name="Almeida F.C."/>
            <person name="An C."/>
            <person name="Aqrawi P."/>
            <person name="Bretschneider A."/>
            <person name="Bryant W.B."/>
            <person name="Bucks S."/>
            <person name="Chao H."/>
            <person name="Chevignon G."/>
            <person name="Christen J.M."/>
            <person name="Clarke D.F."/>
            <person name="Dittmer N.T."/>
            <person name="Ferguson L.C.F."/>
            <person name="Garavelou S."/>
            <person name="Gordon K.H.J."/>
            <person name="Gunaratna R.T."/>
            <person name="Han Y."/>
            <person name="Hauser F."/>
            <person name="He Y."/>
            <person name="Heidel-Fischer H."/>
            <person name="Hirsh A."/>
            <person name="Hu Y."/>
            <person name="Jiang H."/>
            <person name="Kalra D."/>
            <person name="Klinner C."/>
            <person name="Konig C."/>
            <person name="Kovar C."/>
            <person name="Kroll A.R."/>
            <person name="Kuwar S.S."/>
            <person name="Lee S.L."/>
            <person name="Lehman R."/>
            <person name="Li K."/>
            <person name="Li Z."/>
            <person name="Liang H."/>
            <person name="Lovelace S."/>
            <person name="Lu Z."/>
            <person name="Mansfield J.H."/>
            <person name="McCulloch K.J."/>
            <person name="Mathew T."/>
            <person name="Morton B."/>
            <person name="Muzny D.M."/>
            <person name="Neunemann D."/>
            <person name="Ongeri F."/>
            <person name="Pauchet Y."/>
            <person name="Pu L.L."/>
            <person name="Pyrousis I."/>
            <person name="Rao X.J."/>
            <person name="Redding A."/>
            <person name="Roesel C."/>
            <person name="Sanchez-Gracia A."/>
            <person name="Schaack S."/>
            <person name="Shukla A."/>
            <person name="Tetreau G."/>
            <person name="Wang Y."/>
            <person name="Xiong G.H."/>
            <person name="Traut W."/>
            <person name="Walsh T.K."/>
            <person name="Worley K.C."/>
            <person name="Wu D."/>
            <person name="Wu W."/>
            <person name="Wu Y.Q."/>
            <person name="Zhang X."/>
            <person name="Zou Z."/>
            <person name="Zucker H."/>
            <person name="Briscoe A.D."/>
            <person name="Burmester T."/>
            <person name="Clem R.J."/>
            <person name="Feyereisen R."/>
            <person name="Grimmelikhuijzen C.J.P."/>
            <person name="Hamodrakas S.J."/>
            <person name="Hansson B.S."/>
            <person name="Huguet E."/>
            <person name="Jermiin L.S."/>
            <person name="Lan Q."/>
            <person name="Lehman H.K."/>
            <person name="Lorenzen M."/>
            <person name="Merzendorfer H."/>
            <person name="Michalopoulos I."/>
            <person name="Morton D.B."/>
            <person name="Muthukrishnan S."/>
            <person name="Oakeshott J.G."/>
            <person name="Palmer W."/>
            <person name="Park Y."/>
            <person name="Passarelli A.L."/>
            <person name="Rozas J."/>
            <person name="Schwartz L.M."/>
            <person name="Smith W."/>
            <person name="Southgate A."/>
            <person name="Vilcinskas A."/>
            <person name="Vogt R."/>
            <person name="Wang P."/>
            <person name="Werren J."/>
            <person name="Yu X.Q."/>
            <person name="Zhou J.J."/>
            <person name="Brown S.J."/>
            <person name="Scherer S.E."/>
            <person name="Richards S."/>
            <person name="Blissard G.W."/>
        </authorList>
    </citation>
    <scope>NUCLEOTIDE SEQUENCE</scope>
</reference>
<evidence type="ECO:0000313" key="3">
    <source>
        <dbReference type="Proteomes" id="UP000791440"/>
    </source>
</evidence>
<comment type="caution">
    <text evidence="2">The sequence shown here is derived from an EMBL/GenBank/DDBJ whole genome shotgun (WGS) entry which is preliminary data.</text>
</comment>
<dbReference type="Proteomes" id="UP000791440">
    <property type="component" value="Unassembled WGS sequence"/>
</dbReference>
<dbReference type="EMBL" id="JH669051">
    <property type="protein sequence ID" value="KAG6463861.1"/>
    <property type="molecule type" value="Genomic_DNA"/>
</dbReference>
<evidence type="ECO:0000259" key="1">
    <source>
        <dbReference type="PROSITE" id="PS51029"/>
    </source>
</evidence>
<feature type="domain" description="MADF" evidence="1">
    <location>
        <begin position="10"/>
        <end position="107"/>
    </location>
</feature>
<dbReference type="Pfam" id="PF10545">
    <property type="entry name" value="MADF_DNA_bdg"/>
    <property type="match status" value="1"/>
</dbReference>
<reference evidence="2" key="2">
    <citation type="submission" date="2020-12" db="EMBL/GenBank/DDBJ databases">
        <authorList>
            <person name="Kanost M."/>
        </authorList>
    </citation>
    <scope>NUCLEOTIDE SEQUENCE</scope>
</reference>
<gene>
    <name evidence="2" type="ORF">O3G_MSEX014114</name>
</gene>
<dbReference type="SMART" id="SM00595">
    <property type="entry name" value="MADF"/>
    <property type="match status" value="1"/>
</dbReference>
<accession>A0A921ZU05</accession>
<sequence>MKWSEDQTYQFVKTYLKHVHLWNTKHPDYKAMNLRMKSYRDIINEFRETTGINLNMVELKIKIKNLRSTYTQELAKIKRRSSPECTFRSSLKWFTLWHKRFANIRKDEIETSYDQQDPIEESSEVWVSHTNNLDSNIDPFQDNEDYNSIVLKVEPNDFYKIENSNQCKVKKKKAKLRSPSVEFSDRTFRGSMDSSDLAKEDEFDIYGKYIASQLRKMDVQKALRVQLEIQSLVSEARILDLTNKH</sequence>
<dbReference type="PROSITE" id="PS51029">
    <property type="entry name" value="MADF"/>
    <property type="match status" value="1"/>
</dbReference>
<dbReference type="AlphaFoldDB" id="A0A921ZU05"/>
<protein>
    <recommendedName>
        <fullName evidence="1">MADF domain-containing protein</fullName>
    </recommendedName>
</protein>
<evidence type="ECO:0000313" key="2">
    <source>
        <dbReference type="EMBL" id="KAG6463861.1"/>
    </source>
</evidence>
<proteinExistence type="predicted"/>
<dbReference type="PANTHER" id="PTHR21505">
    <property type="entry name" value="MADF DOMAIN-CONTAINING PROTEIN-RELATED"/>
    <property type="match status" value="1"/>
</dbReference>
<dbReference type="OrthoDB" id="7991969at2759"/>
<name>A0A921ZU05_MANSE</name>
<keyword evidence="3" id="KW-1185">Reference proteome</keyword>
<organism evidence="2 3">
    <name type="scientific">Manduca sexta</name>
    <name type="common">Tobacco hawkmoth</name>
    <name type="synonym">Tobacco hornworm</name>
    <dbReference type="NCBI Taxonomy" id="7130"/>
    <lineage>
        <taxon>Eukaryota</taxon>
        <taxon>Metazoa</taxon>
        <taxon>Ecdysozoa</taxon>
        <taxon>Arthropoda</taxon>
        <taxon>Hexapoda</taxon>
        <taxon>Insecta</taxon>
        <taxon>Pterygota</taxon>
        <taxon>Neoptera</taxon>
        <taxon>Endopterygota</taxon>
        <taxon>Lepidoptera</taxon>
        <taxon>Glossata</taxon>
        <taxon>Ditrysia</taxon>
        <taxon>Bombycoidea</taxon>
        <taxon>Sphingidae</taxon>
        <taxon>Sphinginae</taxon>
        <taxon>Sphingini</taxon>
        <taxon>Manduca</taxon>
    </lineage>
</organism>